<gene>
    <name evidence="7" type="ORF">BA92_13225</name>
    <name evidence="8" type="ORF">IE90_06325</name>
</gene>
<evidence type="ECO:0000259" key="6">
    <source>
        <dbReference type="Pfam" id="PF25967"/>
    </source>
</evidence>
<dbReference type="NCBIfam" id="TIGR01730">
    <property type="entry name" value="RND_mfp"/>
    <property type="match status" value="1"/>
</dbReference>
<comment type="caution">
    <text evidence="7">The sequence shown here is derived from an EMBL/GenBank/DDBJ whole genome shotgun (WGS) entry which is preliminary data.</text>
</comment>
<dbReference type="Pfam" id="PF25917">
    <property type="entry name" value="BSH_RND"/>
    <property type="match status" value="1"/>
</dbReference>
<dbReference type="Gene3D" id="2.40.420.20">
    <property type="match status" value="1"/>
</dbReference>
<dbReference type="InterPro" id="IPR058624">
    <property type="entry name" value="MdtA-like_HH"/>
</dbReference>
<dbReference type="SUPFAM" id="SSF111369">
    <property type="entry name" value="HlyD-like secretion proteins"/>
    <property type="match status" value="1"/>
</dbReference>
<dbReference type="Pfam" id="PF25876">
    <property type="entry name" value="HH_MFP_RND"/>
    <property type="match status" value="1"/>
</dbReference>
<comment type="similarity">
    <text evidence="2">Belongs to the membrane fusion protein (MFP) (TC 8.A.1) family.</text>
</comment>
<sequence length="370" mass="41093">MKRLTHLLGISFITISIIAGGCGKPKTQEAPPAPSIEVSNPTQRTVVYTFEYPGYLEAEQTVDLVARVPGFLEEIHFKPGQRVHEGQLLFVIEPQPYKDKVRQAEATLESTKSQLAYSKASYLKMKDAVKTNAVSEIDYLQAEANYGEAMATYEEAHSQLDLAHINLNYCYIKAPFSGRISRNLIDQANLVGTETTTLATIYKDSRMFLYFNMAYQDYVKMSQTAPNQAPKQITIQDVNTPEKTWVGTLDYTAPNIDLTTGSLTLRATILNPNGELLSGQYVKVIIPYKTVTKAILIPEGSIGTNQSGRFVYIVNPDNTVEFRHVDVGVLTPDGMREITQGVEMGERYVVEALVNVRPGMKVTPVLSVPK</sequence>
<dbReference type="PANTHER" id="PTHR30158">
    <property type="entry name" value="ACRA/E-RELATED COMPONENT OF DRUG EFFLUX TRANSPORTER"/>
    <property type="match status" value="1"/>
</dbReference>
<dbReference type="PROSITE" id="PS51257">
    <property type="entry name" value="PROKAR_LIPOPROTEIN"/>
    <property type="match status" value="1"/>
</dbReference>
<feature type="domain" description="Multidrug resistance protein MdtA-like beta-barrel" evidence="5">
    <location>
        <begin position="208"/>
        <end position="286"/>
    </location>
</feature>
<dbReference type="AlphaFoldDB" id="A0A0C3R204"/>
<reference evidence="7 10" key="1">
    <citation type="submission" date="2014-07" db="EMBL/GenBank/DDBJ databases">
        <title>Porphyromonadaceae bacterium OUH 308042 = ATCC BAA-2681 = DSM 28342 draft genome.</title>
        <authorList>
            <person name="Sydenham T.V."/>
            <person name="Hasman H."/>
            <person name="Justensen U.S."/>
        </authorList>
    </citation>
    <scope>NUCLEOTIDE SEQUENCE [LARGE SCALE GENOMIC DNA]</scope>
    <source>
        <strain evidence="7 10">OUH 308042</strain>
    </source>
</reference>
<reference evidence="8 9" key="2">
    <citation type="submission" date="2014-07" db="EMBL/GenBank/DDBJ databases">
        <title>Porphyromonadaceae bacterium OUH 334697 = ATCC BAA-2682 = DSM 28341 draft genome.</title>
        <authorList>
            <person name="Sydenham T.V."/>
            <person name="Hasman H."/>
            <person name="Justesen U.S."/>
        </authorList>
    </citation>
    <scope>NUCLEOTIDE SEQUENCE [LARGE SCALE GENOMIC DNA]</scope>
    <source>
        <strain evidence="8 9">OUH 334697</strain>
    </source>
</reference>
<dbReference type="EMBL" id="JPIU01000049">
    <property type="protein sequence ID" value="KIO42825.1"/>
    <property type="molecule type" value="Genomic_DNA"/>
</dbReference>
<dbReference type="Pfam" id="PF25944">
    <property type="entry name" value="Beta-barrel_RND"/>
    <property type="match status" value="1"/>
</dbReference>
<dbReference type="Gene3D" id="2.40.50.100">
    <property type="match status" value="1"/>
</dbReference>
<dbReference type="GO" id="GO:0046677">
    <property type="term" value="P:response to antibiotic"/>
    <property type="evidence" value="ECO:0007669"/>
    <property type="project" value="TreeGrafter"/>
</dbReference>
<evidence type="ECO:0000256" key="1">
    <source>
        <dbReference type="ARBA" id="ARBA00004196"/>
    </source>
</evidence>
<evidence type="ECO:0000313" key="7">
    <source>
        <dbReference type="EMBL" id="KIO42825.1"/>
    </source>
</evidence>
<dbReference type="Proteomes" id="UP000031937">
    <property type="component" value="Unassembled WGS sequence"/>
</dbReference>
<organism evidence="7 10">
    <name type="scientific">Sanguibacteroides justesenii</name>
    <dbReference type="NCBI Taxonomy" id="1547597"/>
    <lineage>
        <taxon>Bacteria</taxon>
        <taxon>Pseudomonadati</taxon>
        <taxon>Bacteroidota</taxon>
        <taxon>Bacteroidia</taxon>
        <taxon>Bacteroidales</taxon>
        <taxon>Porphyromonadaceae</taxon>
        <taxon>Sanguibacteroides</taxon>
    </lineage>
</organism>
<dbReference type="GO" id="GO:0015562">
    <property type="term" value="F:efflux transmembrane transporter activity"/>
    <property type="evidence" value="ECO:0007669"/>
    <property type="project" value="InterPro"/>
</dbReference>
<dbReference type="GO" id="GO:0030313">
    <property type="term" value="C:cell envelope"/>
    <property type="evidence" value="ECO:0007669"/>
    <property type="project" value="UniProtKB-SubCell"/>
</dbReference>
<proteinExistence type="inferred from homology"/>
<dbReference type="InterPro" id="IPR006143">
    <property type="entry name" value="RND_pump_MFP"/>
</dbReference>
<dbReference type="Pfam" id="PF25967">
    <property type="entry name" value="RND-MFP_C"/>
    <property type="match status" value="1"/>
</dbReference>
<evidence type="ECO:0000256" key="2">
    <source>
        <dbReference type="ARBA" id="ARBA00009477"/>
    </source>
</evidence>
<keyword evidence="10" id="KW-1185">Reference proteome</keyword>
<comment type="subcellular location">
    <subcellularLocation>
        <location evidence="1">Cell envelope</location>
    </subcellularLocation>
</comment>
<evidence type="ECO:0000313" key="10">
    <source>
        <dbReference type="Proteomes" id="UP000031980"/>
    </source>
</evidence>
<dbReference type="Gene3D" id="1.10.287.470">
    <property type="entry name" value="Helix hairpin bin"/>
    <property type="match status" value="1"/>
</dbReference>
<feature type="domain" description="Multidrug resistance protein MdtA-like alpha-helical hairpin" evidence="3">
    <location>
        <begin position="102"/>
        <end position="169"/>
    </location>
</feature>
<accession>A0A0C3R204</accession>
<dbReference type="PANTHER" id="PTHR30158:SF10">
    <property type="entry name" value="CATION EFFLUX PUMP"/>
    <property type="match status" value="1"/>
</dbReference>
<dbReference type="RefSeq" id="WP_041503031.1">
    <property type="nucleotide sequence ID" value="NZ_JPIT01000018.1"/>
</dbReference>
<name>A0A0C3R204_9PORP</name>
<dbReference type="Gene3D" id="2.40.30.170">
    <property type="match status" value="1"/>
</dbReference>
<dbReference type="GO" id="GO:0005886">
    <property type="term" value="C:plasma membrane"/>
    <property type="evidence" value="ECO:0007669"/>
    <property type="project" value="TreeGrafter"/>
</dbReference>
<feature type="domain" description="Multidrug resistance protein MdtA-like C-terminal permuted SH3" evidence="6">
    <location>
        <begin position="294"/>
        <end position="352"/>
    </location>
</feature>
<evidence type="ECO:0000259" key="5">
    <source>
        <dbReference type="Pfam" id="PF25944"/>
    </source>
</evidence>
<dbReference type="EMBL" id="JPIT01000018">
    <property type="protein sequence ID" value="KIO45055.1"/>
    <property type="molecule type" value="Genomic_DNA"/>
</dbReference>
<protein>
    <submittedName>
        <fullName evidence="7">RND transporter</fullName>
    </submittedName>
</protein>
<evidence type="ECO:0000313" key="8">
    <source>
        <dbReference type="EMBL" id="KIO45055.1"/>
    </source>
</evidence>
<feature type="domain" description="Multidrug resistance protein MdtA-like barrel-sandwich hybrid" evidence="4">
    <location>
        <begin position="61"/>
        <end position="197"/>
    </location>
</feature>
<dbReference type="InterPro" id="IPR058626">
    <property type="entry name" value="MdtA-like_b-barrel"/>
</dbReference>
<dbReference type="InterPro" id="IPR058625">
    <property type="entry name" value="MdtA-like_BSH"/>
</dbReference>
<dbReference type="Proteomes" id="UP000031980">
    <property type="component" value="Unassembled WGS sequence"/>
</dbReference>
<evidence type="ECO:0000313" key="9">
    <source>
        <dbReference type="Proteomes" id="UP000031937"/>
    </source>
</evidence>
<dbReference type="InterPro" id="IPR058627">
    <property type="entry name" value="MdtA-like_C"/>
</dbReference>
<evidence type="ECO:0000259" key="4">
    <source>
        <dbReference type="Pfam" id="PF25917"/>
    </source>
</evidence>
<evidence type="ECO:0000259" key="3">
    <source>
        <dbReference type="Pfam" id="PF25876"/>
    </source>
</evidence>